<dbReference type="EMBL" id="QEQD01000006">
    <property type="protein sequence ID" value="RDF03852.1"/>
    <property type="molecule type" value="Genomic_DNA"/>
</dbReference>
<dbReference type="InterPro" id="IPR027359">
    <property type="entry name" value="Volt_channel_dom_sf"/>
</dbReference>
<dbReference type="InterPro" id="IPR043203">
    <property type="entry name" value="VGCC_Ca_Na"/>
</dbReference>
<dbReference type="Gene3D" id="1.10.287.70">
    <property type="match status" value="1"/>
</dbReference>
<name>A0A369ZH14_HAEPH</name>
<comment type="caution">
    <text evidence="8">The sequence shown here is derived from an EMBL/GenBank/DDBJ whole genome shotgun (WGS) entry which is preliminary data.</text>
</comment>
<feature type="transmembrane region" description="Helical" evidence="6">
    <location>
        <begin position="201"/>
        <end position="225"/>
    </location>
</feature>
<sequence length="270" mass="31702">MERVRMMRKMIEKIVKSHYFYKFVLTSIVLNSIIIGIDLSLPTESHYHSSLIFYDKIFSYLFLFELVLRIYTYRLAFFKSGWNIFDFIIIVSSSLILESEIFFVFRAFRIVEVLRLISIIPKMRMVSQALFKTLPSMLGICILLLNLYYVYAIIVTYLYGKDFPHWFGSIGDSFYTLFQIMTFESWSMGIVRPVMEVHPHAWIIFVSFLLIASYIILNIAIGVIVDCVGEIRVKEEKDGEAVLLNKMQSLEQEIIELKQLLKIKITNDKT</sequence>
<feature type="transmembrane region" description="Helical" evidence="6">
    <location>
        <begin position="80"/>
        <end position="97"/>
    </location>
</feature>
<dbReference type="Pfam" id="PF00520">
    <property type="entry name" value="Ion_trans"/>
    <property type="match status" value="1"/>
</dbReference>
<protein>
    <submittedName>
        <fullName evidence="8">Ion transporter</fullName>
    </submittedName>
</protein>
<dbReference type="Gene3D" id="1.20.120.350">
    <property type="entry name" value="Voltage-gated potassium channels. Chain C"/>
    <property type="match status" value="1"/>
</dbReference>
<evidence type="ECO:0000256" key="5">
    <source>
        <dbReference type="SAM" id="Coils"/>
    </source>
</evidence>
<feature type="transmembrane region" description="Helical" evidence="6">
    <location>
        <begin position="20"/>
        <end position="39"/>
    </location>
</feature>
<dbReference type="GO" id="GO:0001518">
    <property type="term" value="C:voltage-gated sodium channel complex"/>
    <property type="evidence" value="ECO:0007669"/>
    <property type="project" value="TreeGrafter"/>
</dbReference>
<dbReference type="PANTHER" id="PTHR10037">
    <property type="entry name" value="VOLTAGE-GATED CATION CHANNEL CALCIUM AND SODIUM"/>
    <property type="match status" value="1"/>
</dbReference>
<dbReference type="PANTHER" id="PTHR10037:SF62">
    <property type="entry name" value="SODIUM CHANNEL PROTEIN 60E"/>
    <property type="match status" value="1"/>
</dbReference>
<evidence type="ECO:0000256" key="1">
    <source>
        <dbReference type="ARBA" id="ARBA00004141"/>
    </source>
</evidence>
<keyword evidence="3 6" id="KW-1133">Transmembrane helix</keyword>
<proteinExistence type="predicted"/>
<dbReference type="SUPFAM" id="SSF81324">
    <property type="entry name" value="Voltage-gated potassium channels"/>
    <property type="match status" value="1"/>
</dbReference>
<keyword evidence="4 6" id="KW-0472">Membrane</keyword>
<keyword evidence="2 6" id="KW-0812">Transmembrane</keyword>
<evidence type="ECO:0000313" key="9">
    <source>
        <dbReference type="Proteomes" id="UP000253999"/>
    </source>
</evidence>
<evidence type="ECO:0000256" key="6">
    <source>
        <dbReference type="SAM" id="Phobius"/>
    </source>
</evidence>
<feature type="domain" description="Ion transport" evidence="7">
    <location>
        <begin position="18"/>
        <end position="234"/>
    </location>
</feature>
<feature type="transmembrane region" description="Helical" evidence="6">
    <location>
        <begin position="133"/>
        <end position="159"/>
    </location>
</feature>
<dbReference type="GO" id="GO:0005248">
    <property type="term" value="F:voltage-gated sodium channel activity"/>
    <property type="evidence" value="ECO:0007669"/>
    <property type="project" value="TreeGrafter"/>
</dbReference>
<evidence type="ECO:0000256" key="2">
    <source>
        <dbReference type="ARBA" id="ARBA00022692"/>
    </source>
</evidence>
<dbReference type="Proteomes" id="UP000253999">
    <property type="component" value="Unassembled WGS sequence"/>
</dbReference>
<keyword evidence="5" id="KW-0175">Coiled coil</keyword>
<accession>A0A369ZH14</accession>
<organism evidence="8 9">
    <name type="scientific">Haemophilus parahaemolyticus</name>
    <dbReference type="NCBI Taxonomy" id="735"/>
    <lineage>
        <taxon>Bacteria</taxon>
        <taxon>Pseudomonadati</taxon>
        <taxon>Pseudomonadota</taxon>
        <taxon>Gammaproteobacteria</taxon>
        <taxon>Pasteurellales</taxon>
        <taxon>Pasteurellaceae</taxon>
        <taxon>Haemophilus</taxon>
    </lineage>
</organism>
<feature type="coiled-coil region" evidence="5">
    <location>
        <begin position="233"/>
        <end position="267"/>
    </location>
</feature>
<evidence type="ECO:0000256" key="4">
    <source>
        <dbReference type="ARBA" id="ARBA00023136"/>
    </source>
</evidence>
<reference evidence="8 9" key="1">
    <citation type="submission" date="2018-05" db="EMBL/GenBank/DDBJ databases">
        <title>Draft Genome Sequences for a Diverse set of 7 Haemophilus Species.</title>
        <authorList>
            <person name="Nichols M."/>
            <person name="Topaz N."/>
            <person name="Wang X."/>
            <person name="Wang X."/>
            <person name="Boxrud D."/>
        </authorList>
    </citation>
    <scope>NUCLEOTIDE SEQUENCE [LARGE SCALE GENOMIC DNA]</scope>
    <source>
        <strain evidence="8 9">C2010039593</strain>
    </source>
</reference>
<evidence type="ECO:0000259" key="7">
    <source>
        <dbReference type="Pfam" id="PF00520"/>
    </source>
</evidence>
<evidence type="ECO:0000256" key="3">
    <source>
        <dbReference type="ARBA" id="ARBA00022989"/>
    </source>
</evidence>
<evidence type="ECO:0000313" key="8">
    <source>
        <dbReference type="EMBL" id="RDF03852.1"/>
    </source>
</evidence>
<gene>
    <name evidence="8" type="ORF">DPV98_06335</name>
</gene>
<comment type="subcellular location">
    <subcellularLocation>
        <location evidence="1">Membrane</location>
        <topology evidence="1">Multi-pass membrane protein</topology>
    </subcellularLocation>
</comment>
<dbReference type="AlphaFoldDB" id="A0A369ZH14"/>
<dbReference type="InterPro" id="IPR005821">
    <property type="entry name" value="Ion_trans_dom"/>
</dbReference>
<feature type="transmembrane region" description="Helical" evidence="6">
    <location>
        <begin position="51"/>
        <end position="68"/>
    </location>
</feature>